<proteinExistence type="predicted"/>
<reference evidence="1" key="1">
    <citation type="submission" date="2022-07" db="EMBL/GenBank/DDBJ databases">
        <title>Phylogenomic reconstructions and comparative analyses of Kickxellomycotina fungi.</title>
        <authorList>
            <person name="Reynolds N.K."/>
            <person name="Stajich J.E."/>
            <person name="Barry K."/>
            <person name="Grigoriev I.V."/>
            <person name="Crous P."/>
            <person name="Smith M.E."/>
        </authorList>
    </citation>
    <scope>NUCLEOTIDE SEQUENCE</scope>
    <source>
        <strain evidence="1">Benny 63K</strain>
    </source>
</reference>
<gene>
    <name evidence="1" type="ORF">LPJ66_006290</name>
</gene>
<dbReference type="Proteomes" id="UP001150581">
    <property type="component" value="Unassembled WGS sequence"/>
</dbReference>
<sequence length="194" mass="21440">MSDLEITRVLYLTKTDSNGELVLVSNIEVETYAYADYMDNDDDDIIDGPVDEIVPDGGIKSSQNNANAKARSSNELSRSAIIAIGVVVPITTIFILIGIYFLHKWWRRRRNAMSWDPKNETANLNNKRMLDEISVYDGTETEANPDIITVAVPAPVYAPAAELITRDSHDISLPNYEAHGFESLVLPSEKPGAG</sequence>
<name>A0ACC1ICC2_9FUNG</name>
<comment type="caution">
    <text evidence="1">The sequence shown here is derived from an EMBL/GenBank/DDBJ whole genome shotgun (WGS) entry which is preliminary data.</text>
</comment>
<evidence type="ECO:0000313" key="2">
    <source>
        <dbReference type="Proteomes" id="UP001150581"/>
    </source>
</evidence>
<evidence type="ECO:0000313" key="1">
    <source>
        <dbReference type="EMBL" id="KAJ1892537.1"/>
    </source>
</evidence>
<protein>
    <submittedName>
        <fullName evidence="1">Uncharacterized protein</fullName>
    </submittedName>
</protein>
<keyword evidence="2" id="KW-1185">Reference proteome</keyword>
<organism evidence="1 2">
    <name type="scientific">Kickxella alabastrina</name>
    <dbReference type="NCBI Taxonomy" id="61397"/>
    <lineage>
        <taxon>Eukaryota</taxon>
        <taxon>Fungi</taxon>
        <taxon>Fungi incertae sedis</taxon>
        <taxon>Zoopagomycota</taxon>
        <taxon>Kickxellomycotina</taxon>
        <taxon>Kickxellomycetes</taxon>
        <taxon>Kickxellales</taxon>
        <taxon>Kickxellaceae</taxon>
        <taxon>Kickxella</taxon>
    </lineage>
</organism>
<dbReference type="EMBL" id="JANBPG010000977">
    <property type="protein sequence ID" value="KAJ1892537.1"/>
    <property type="molecule type" value="Genomic_DNA"/>
</dbReference>
<accession>A0ACC1ICC2</accession>